<sequence>TLARGLIPPRQQQRMRVTACEDLCVQDLGLRSRELLQQQGSGGRQWRWRAASGAVSTCDLSSPAACTAEPRQPPDHGKALGAEPAVAAAQRLAVSGRRHETVFDSSGLENICNSANMTFG</sequence>
<name>I0YUD5_COCSC</name>
<gene>
    <name evidence="1" type="ORF">COCSUDRAFT_33614</name>
</gene>
<evidence type="ECO:0000313" key="2">
    <source>
        <dbReference type="Proteomes" id="UP000007264"/>
    </source>
</evidence>
<accession>I0YUD5</accession>
<dbReference type="RefSeq" id="XP_005646548.1">
    <property type="nucleotide sequence ID" value="XM_005646491.1"/>
</dbReference>
<keyword evidence="2" id="KW-1185">Reference proteome</keyword>
<dbReference type="AlphaFoldDB" id="I0YUD5"/>
<proteinExistence type="predicted"/>
<evidence type="ECO:0000313" key="1">
    <source>
        <dbReference type="EMBL" id="EIE22004.1"/>
    </source>
</evidence>
<dbReference type="Proteomes" id="UP000007264">
    <property type="component" value="Unassembled WGS sequence"/>
</dbReference>
<organism evidence="1 2">
    <name type="scientific">Coccomyxa subellipsoidea (strain C-169)</name>
    <name type="common">Green microalga</name>
    <dbReference type="NCBI Taxonomy" id="574566"/>
    <lineage>
        <taxon>Eukaryota</taxon>
        <taxon>Viridiplantae</taxon>
        <taxon>Chlorophyta</taxon>
        <taxon>core chlorophytes</taxon>
        <taxon>Trebouxiophyceae</taxon>
        <taxon>Trebouxiophyceae incertae sedis</taxon>
        <taxon>Coccomyxaceae</taxon>
        <taxon>Coccomyxa</taxon>
        <taxon>Coccomyxa subellipsoidea</taxon>
    </lineage>
</organism>
<feature type="non-terminal residue" evidence="1">
    <location>
        <position position="1"/>
    </location>
</feature>
<dbReference type="GeneID" id="17039989"/>
<comment type="caution">
    <text evidence="1">The sequence shown here is derived from an EMBL/GenBank/DDBJ whole genome shotgun (WGS) entry which is preliminary data.</text>
</comment>
<reference evidence="1 2" key="1">
    <citation type="journal article" date="2012" name="Genome Biol.">
        <title>The genome of the polar eukaryotic microalga coccomyxa subellipsoidea reveals traits of cold adaptation.</title>
        <authorList>
            <person name="Blanc G."/>
            <person name="Agarkova I."/>
            <person name="Grimwood J."/>
            <person name="Kuo A."/>
            <person name="Brueggeman A."/>
            <person name="Dunigan D."/>
            <person name="Gurnon J."/>
            <person name="Ladunga I."/>
            <person name="Lindquist E."/>
            <person name="Lucas S."/>
            <person name="Pangilinan J."/>
            <person name="Proschold T."/>
            <person name="Salamov A."/>
            <person name="Schmutz J."/>
            <person name="Weeks D."/>
            <person name="Yamada T."/>
            <person name="Claverie J.M."/>
            <person name="Grigoriev I."/>
            <person name="Van Etten J."/>
            <person name="Lomsadze A."/>
            <person name="Borodovsky M."/>
        </authorList>
    </citation>
    <scope>NUCLEOTIDE SEQUENCE [LARGE SCALE GENOMIC DNA]</scope>
    <source>
        <strain evidence="1 2">C-169</strain>
    </source>
</reference>
<dbReference type="KEGG" id="csl:COCSUDRAFT_33614"/>
<dbReference type="EMBL" id="AGSI01000011">
    <property type="protein sequence ID" value="EIE22004.1"/>
    <property type="molecule type" value="Genomic_DNA"/>
</dbReference>
<protein>
    <submittedName>
        <fullName evidence="1">Uncharacterized protein</fullName>
    </submittedName>
</protein>